<evidence type="ECO:0000256" key="2">
    <source>
        <dbReference type="ARBA" id="ARBA00022540"/>
    </source>
</evidence>
<accession>A0A383VB78</accession>
<dbReference type="PANTHER" id="PTHR12399:SF0">
    <property type="entry name" value="EUKARYOTIC TRANSLATION INITIATION FACTOR 3 SUBUNIT D"/>
    <property type="match status" value="1"/>
</dbReference>
<comment type="similarity">
    <text evidence="5">Belongs to the eIF-3 subunit D family.</text>
</comment>
<dbReference type="PANTHER" id="PTHR12399">
    <property type="entry name" value="EUKARYOTIC TRANSLATION INITIATION FACTOR 3 SUBUNIT 7"/>
    <property type="match status" value="1"/>
</dbReference>
<dbReference type="GO" id="GO:0003743">
    <property type="term" value="F:translation initiation factor activity"/>
    <property type="evidence" value="ECO:0007669"/>
    <property type="project" value="UniProtKB-UniRule"/>
</dbReference>
<dbReference type="PIRSF" id="PIRSF016281">
    <property type="entry name" value="EIF-3_zeta"/>
    <property type="match status" value="1"/>
</dbReference>
<feature type="region of interest" description="Disordered" evidence="6">
    <location>
        <begin position="90"/>
        <end position="144"/>
    </location>
</feature>
<dbReference type="Pfam" id="PF05091">
    <property type="entry name" value="eIF-3_zeta"/>
    <property type="match status" value="2"/>
</dbReference>
<feature type="compositionally biased region" description="Low complexity" evidence="6">
    <location>
        <begin position="125"/>
        <end position="135"/>
    </location>
</feature>
<sequence length="560" mass="62709">MAPLPYAVPDIQDNPDGWGPCAVPDHLKDVPFAPFSKGDKLGKAADWTQQAYQRNQGRYGANPANAVFQFFHTEEEDSFHLVDNRPAKATKFGQRRFQQNKFAQQRREREAARAEREKREGGGPRQQQKKNPWQQHWREQQRQVQYSSSVDIRPEWAVKEQIPFASLAKLTTSVGEPKDLHSAGQLEYYDKAYDKLTTRQEKPLERTKRAFRSVSTSDDPIIRNLASEDAGRVFVTDAILTTIMCAAKSVYSWDVVVTRVGDKLFFDKREGSSLDLLTVNETAPEQVPEDKDSINGVQQLSLEATMINQNLSQQLLVKGGEKSSLGNPNPFDDGTGELASVGYKYRRWTLNSDAGVDILVRCMYRRWTLNSDAGVDIVVRCEIDGVINNKGEDQLLSIKALNEFDLRATDWRKKLESQRGAVLAFEAKNNLAKLAKWTMAALLAGAELVKLGYVSRAGPKDNGNHVILGTQTSKPRDLASQMSLNPEHCWGIVRALVDMLLRQPEGKYLLVKDPNKDLLRLYAVPEDAFETNYVEEPLADADEVPAESAPAAAADEAGDE</sequence>
<evidence type="ECO:0000256" key="4">
    <source>
        <dbReference type="ARBA" id="ARBA00022917"/>
    </source>
</evidence>
<dbReference type="GO" id="GO:0002191">
    <property type="term" value="P:cap-dependent translational initiation"/>
    <property type="evidence" value="ECO:0007669"/>
    <property type="project" value="UniProtKB-UniRule"/>
</dbReference>
<evidence type="ECO:0000256" key="1">
    <source>
        <dbReference type="ARBA" id="ARBA00022490"/>
    </source>
</evidence>
<feature type="region of interest" description="RNA gate" evidence="5">
    <location>
        <begin position="273"/>
        <end position="287"/>
    </location>
</feature>
<dbReference type="InterPro" id="IPR007783">
    <property type="entry name" value="eIF3d"/>
</dbReference>
<proteinExistence type="inferred from homology"/>
<dbReference type="Proteomes" id="UP000256970">
    <property type="component" value="Unassembled WGS sequence"/>
</dbReference>
<keyword evidence="3" id="KW-0694">RNA-binding</keyword>
<dbReference type="GO" id="GO:0001732">
    <property type="term" value="P:formation of cytoplasmic translation initiation complex"/>
    <property type="evidence" value="ECO:0007669"/>
    <property type="project" value="UniProtKB-UniRule"/>
</dbReference>
<dbReference type="GO" id="GO:0098808">
    <property type="term" value="F:mRNA cap binding"/>
    <property type="evidence" value="ECO:0007669"/>
    <property type="project" value="UniProtKB-UniRule"/>
</dbReference>
<name>A0A383VB78_TETOB</name>
<dbReference type="EMBL" id="FNXT01000182">
    <property type="protein sequence ID" value="SZX61864.1"/>
    <property type="molecule type" value="Genomic_DNA"/>
</dbReference>
<feature type="compositionally biased region" description="Low complexity" evidence="6">
    <location>
        <begin position="546"/>
        <end position="560"/>
    </location>
</feature>
<feature type="compositionally biased region" description="Basic and acidic residues" evidence="6">
    <location>
        <begin position="105"/>
        <end position="122"/>
    </location>
</feature>
<dbReference type="GO" id="GO:0033290">
    <property type="term" value="C:eukaryotic 48S preinitiation complex"/>
    <property type="evidence" value="ECO:0007669"/>
    <property type="project" value="UniProtKB-UniRule"/>
</dbReference>
<evidence type="ECO:0000256" key="3">
    <source>
        <dbReference type="ARBA" id="ARBA00022884"/>
    </source>
</evidence>
<organism evidence="7 8">
    <name type="scientific">Tetradesmus obliquus</name>
    <name type="common">Green alga</name>
    <name type="synonym">Acutodesmus obliquus</name>
    <dbReference type="NCBI Taxonomy" id="3088"/>
    <lineage>
        <taxon>Eukaryota</taxon>
        <taxon>Viridiplantae</taxon>
        <taxon>Chlorophyta</taxon>
        <taxon>core chlorophytes</taxon>
        <taxon>Chlorophyceae</taxon>
        <taxon>CS clade</taxon>
        <taxon>Sphaeropleales</taxon>
        <taxon>Scenedesmaceae</taxon>
        <taxon>Tetradesmus</taxon>
    </lineage>
</organism>
<gene>
    <name evidence="7" type="ORF">BQ4739_LOCUS2425</name>
</gene>
<keyword evidence="1 5" id="KW-0963">Cytoplasm</keyword>
<dbReference type="GO" id="GO:0016282">
    <property type="term" value="C:eukaryotic 43S preinitiation complex"/>
    <property type="evidence" value="ECO:0007669"/>
    <property type="project" value="UniProtKB-UniRule"/>
</dbReference>
<dbReference type="AlphaFoldDB" id="A0A383VB78"/>
<comment type="subunit">
    <text evidence="5">Component of the eukaryotic translation initiation factor 3 (eIF-3) complex.</text>
</comment>
<comment type="function">
    <text evidence="5">mRNA cap-binding component of the eukaryotic translation initiation factor 3 (eIF-3) complex, which is involved in protein synthesis of a specialized repertoire of mRNAs and, together with other initiation factors, stimulates binding of mRNA and methionyl-tRNAi to the 40S ribosome. The eIF-3 complex specifically targets and initiates translation of a subset of mRNAs involved in cell proliferation. In the eIF-3 complex, eif3d specifically recognizes and binds the 7-methylguanosine cap of a subset of mRNAs.</text>
</comment>
<comment type="subcellular location">
    <subcellularLocation>
        <location evidence="5">Cytoplasm</location>
    </subcellularLocation>
</comment>
<evidence type="ECO:0000256" key="5">
    <source>
        <dbReference type="HAMAP-Rule" id="MF_03003"/>
    </source>
</evidence>
<keyword evidence="4 5" id="KW-0648">Protein biosynthesis</keyword>
<comment type="domain">
    <text evidence="5">The RNA gate region regulates mRNA cap recognition to prevent promiscuous mRNA-binding before assembly of eif3d into the full eukaryotic translation initiation factor 3 (eIF-3) complex.</text>
</comment>
<protein>
    <recommendedName>
        <fullName evidence="5">Eukaryotic translation initiation factor 3 subunit D</fullName>
        <shortName evidence="5">eIF3d</shortName>
    </recommendedName>
    <alternativeName>
        <fullName evidence="5">Eukaryotic translation initiation factor 3 subunit 7</fullName>
    </alternativeName>
    <alternativeName>
        <fullName evidence="5">eIF-3-zeta</fullName>
    </alternativeName>
</protein>
<keyword evidence="2 5" id="KW-0396">Initiation factor</keyword>
<evidence type="ECO:0000313" key="7">
    <source>
        <dbReference type="EMBL" id="SZX61864.1"/>
    </source>
</evidence>
<evidence type="ECO:0000313" key="8">
    <source>
        <dbReference type="Proteomes" id="UP000256970"/>
    </source>
</evidence>
<dbReference type="HAMAP" id="MF_03003">
    <property type="entry name" value="eIF3d"/>
    <property type="match status" value="1"/>
</dbReference>
<evidence type="ECO:0000256" key="6">
    <source>
        <dbReference type="SAM" id="MobiDB-lite"/>
    </source>
</evidence>
<dbReference type="STRING" id="3088.A0A383VB78"/>
<dbReference type="GO" id="GO:0005852">
    <property type="term" value="C:eukaryotic translation initiation factor 3 complex"/>
    <property type="evidence" value="ECO:0007669"/>
    <property type="project" value="UniProtKB-UniRule"/>
</dbReference>
<reference evidence="7 8" key="1">
    <citation type="submission" date="2016-10" db="EMBL/GenBank/DDBJ databases">
        <authorList>
            <person name="Cai Z."/>
        </authorList>
    </citation>
    <scope>NUCLEOTIDE SEQUENCE [LARGE SCALE GENOMIC DNA]</scope>
</reference>
<keyword evidence="8" id="KW-1185">Reference proteome</keyword>
<feature type="region of interest" description="Disordered" evidence="6">
    <location>
        <begin position="535"/>
        <end position="560"/>
    </location>
</feature>